<sequence>MKQLFEPLKINSMVCRNRFLRSATWEALSDDQGHITNKQKKIYTELAKNEVGLICTGYARILEEEQPNERMMGIYNDSFIPEYQALTKSVHKYGAKIMMQLAYGGTKTTYQTNSRRIFAPGDIAEKSTGTVGIPMTKEDIHYVTEAYVQAALRVKESGFDAVQIHGGHSYLLNQFLSPYYNNRSDEYGGSITNRIRIIREIYTGIRQAAGEDFPILIKITCSDFFEGGLTFKEVLPICRELEDMGFDAIEVSGNIHGKANSMSGQIFDGYPLTRGGYFIEYAKVIAEEVNIPVLVTGGVSHFDKTLDWLQNSRIAGFGFCRALLTEPNLIKRWKDGDMTPARCLHCSKCRTREGNYCTVFHKGSF</sequence>
<dbReference type="EC" id="1.6.99.1" evidence="4"/>
<dbReference type="InterPro" id="IPR001155">
    <property type="entry name" value="OxRdtase_FMN_N"/>
</dbReference>
<organism evidence="4 5">
    <name type="scientific">Robinsoniella peoriensis</name>
    <dbReference type="NCBI Taxonomy" id="180332"/>
    <lineage>
        <taxon>Bacteria</taxon>
        <taxon>Bacillati</taxon>
        <taxon>Bacillota</taxon>
        <taxon>Clostridia</taxon>
        <taxon>Lachnospirales</taxon>
        <taxon>Lachnospiraceae</taxon>
        <taxon>Robinsoniella</taxon>
    </lineage>
</organism>
<dbReference type="InterPro" id="IPR013785">
    <property type="entry name" value="Aldolase_TIM"/>
</dbReference>
<protein>
    <submittedName>
        <fullName evidence="4">NADPH dehydrogenase</fullName>
        <ecNumber evidence="4">1.6.99.1</ecNumber>
    </submittedName>
</protein>
<dbReference type="CDD" id="cd02803">
    <property type="entry name" value="OYE_like_FMN_family"/>
    <property type="match status" value="1"/>
</dbReference>
<proteinExistence type="predicted"/>
<gene>
    <name evidence="4" type="primary">namA</name>
    <name evidence="4" type="ORF">DSM106044_04578</name>
</gene>
<dbReference type="Gene3D" id="3.20.20.70">
    <property type="entry name" value="Aldolase class I"/>
    <property type="match status" value="1"/>
</dbReference>
<evidence type="ECO:0000313" key="4">
    <source>
        <dbReference type="EMBL" id="TLC98575.1"/>
    </source>
</evidence>
<evidence type="ECO:0000259" key="3">
    <source>
        <dbReference type="Pfam" id="PF00724"/>
    </source>
</evidence>
<evidence type="ECO:0000313" key="5">
    <source>
        <dbReference type="Proteomes" id="UP000306509"/>
    </source>
</evidence>
<dbReference type="AlphaFoldDB" id="A0A4U8Q9S5"/>
<evidence type="ECO:0000256" key="1">
    <source>
        <dbReference type="ARBA" id="ARBA00022630"/>
    </source>
</evidence>
<dbReference type="SUPFAM" id="SSF51395">
    <property type="entry name" value="FMN-linked oxidoreductases"/>
    <property type="match status" value="1"/>
</dbReference>
<accession>A0A4U8Q9S5</accession>
<feature type="domain" description="NADH:flavin oxidoreductase/NADH oxidase N-terminal" evidence="3">
    <location>
        <begin position="3"/>
        <end position="336"/>
    </location>
</feature>
<keyword evidence="5" id="KW-1185">Reference proteome</keyword>
<name>A0A4U8Q9S5_9FIRM</name>
<keyword evidence="1" id="KW-0285">Flavoprotein</keyword>
<dbReference type="RefSeq" id="WP_044296951.1">
    <property type="nucleotide sequence ID" value="NZ_JBHTNY010000031.1"/>
</dbReference>
<dbReference type="STRING" id="180332.GCA_000797495_01216"/>
<dbReference type="PANTHER" id="PTHR43656">
    <property type="entry name" value="BINDING OXIDOREDUCTASE, PUTATIVE (AFU_ORTHOLOGUE AFUA_2G08260)-RELATED"/>
    <property type="match status" value="1"/>
</dbReference>
<keyword evidence="2 4" id="KW-0560">Oxidoreductase</keyword>
<reference evidence="4 5" key="1">
    <citation type="journal article" date="2019" name="Anaerobe">
        <title>Detection of Robinsoniella peoriensis in multiple bone samples of a trauma patient.</title>
        <authorList>
            <person name="Schrottner P."/>
            <person name="Hartwich K."/>
            <person name="Bunk B."/>
            <person name="Schober I."/>
            <person name="Helbig S."/>
            <person name="Rudolph W.W."/>
            <person name="Gunzer F."/>
        </authorList>
    </citation>
    <scope>NUCLEOTIDE SEQUENCE [LARGE SCALE GENOMIC DNA]</scope>
    <source>
        <strain evidence="4 5">DSM 106044</strain>
    </source>
</reference>
<dbReference type="InterPro" id="IPR051799">
    <property type="entry name" value="NADH_flavin_oxidoreductase"/>
</dbReference>
<dbReference type="GO" id="GO:0003959">
    <property type="term" value="F:NADPH dehydrogenase activity"/>
    <property type="evidence" value="ECO:0007669"/>
    <property type="project" value="UniProtKB-EC"/>
</dbReference>
<dbReference type="PANTHER" id="PTHR43656:SF2">
    <property type="entry name" value="BINDING OXIDOREDUCTASE, PUTATIVE (AFU_ORTHOLOGUE AFUA_2G08260)-RELATED"/>
    <property type="match status" value="1"/>
</dbReference>
<dbReference type="Proteomes" id="UP000306509">
    <property type="component" value="Unassembled WGS sequence"/>
</dbReference>
<evidence type="ECO:0000256" key="2">
    <source>
        <dbReference type="ARBA" id="ARBA00023002"/>
    </source>
</evidence>
<dbReference type="GO" id="GO:0010181">
    <property type="term" value="F:FMN binding"/>
    <property type="evidence" value="ECO:0007669"/>
    <property type="project" value="InterPro"/>
</dbReference>
<dbReference type="EMBL" id="QGQD01000090">
    <property type="protein sequence ID" value="TLC98575.1"/>
    <property type="molecule type" value="Genomic_DNA"/>
</dbReference>
<comment type="caution">
    <text evidence="4">The sequence shown here is derived from an EMBL/GenBank/DDBJ whole genome shotgun (WGS) entry which is preliminary data.</text>
</comment>
<dbReference type="Pfam" id="PF00724">
    <property type="entry name" value="Oxidored_FMN"/>
    <property type="match status" value="1"/>
</dbReference>